<organism evidence="1 2">
    <name type="scientific">Leptospira paudalimensis</name>
    <dbReference type="NCBI Taxonomy" id="2950024"/>
    <lineage>
        <taxon>Bacteria</taxon>
        <taxon>Pseudomonadati</taxon>
        <taxon>Spirochaetota</taxon>
        <taxon>Spirochaetia</taxon>
        <taxon>Leptospirales</taxon>
        <taxon>Leptospiraceae</taxon>
        <taxon>Leptospira</taxon>
    </lineage>
</organism>
<proteinExistence type="predicted"/>
<accession>A0ABT3M6Z8</accession>
<comment type="caution">
    <text evidence="1">The sequence shown here is derived from an EMBL/GenBank/DDBJ whole genome shotgun (WGS) entry which is preliminary data.</text>
</comment>
<reference evidence="1 2" key="1">
    <citation type="submission" date="2022-06" db="EMBL/GenBank/DDBJ databases">
        <title>Leptospira isolates from biofilms formed at urban environments.</title>
        <authorList>
            <person name="Ribeiro P.S."/>
            <person name="Sousa T."/>
            <person name="Carvalho N."/>
            <person name="Aburjaile F."/>
            <person name="Neves F."/>
            <person name="Oliveira D."/>
            <person name="Blanco L."/>
            <person name="Lima J."/>
            <person name="Costa F."/>
            <person name="Brenig B."/>
            <person name="Soares S."/>
            <person name="Ramos R."/>
            <person name="Goes-Neto A."/>
            <person name="Matiuzzi M."/>
            <person name="Azevedo V."/>
            <person name="Ristow P."/>
        </authorList>
    </citation>
    <scope>NUCLEOTIDE SEQUENCE [LARGE SCALE GENOMIC DNA]</scope>
    <source>
        <strain evidence="1 2">VSF14</strain>
    </source>
</reference>
<dbReference type="Proteomes" id="UP001208794">
    <property type="component" value="Unassembled WGS sequence"/>
</dbReference>
<evidence type="ECO:0000313" key="1">
    <source>
        <dbReference type="EMBL" id="MCW7504162.1"/>
    </source>
</evidence>
<sequence>MESLIYNYFSNLDEWNDYVKGNWKGKGISMIPSFTEPYESGDETLVMWKFQENQIKSVFSRGKTKYHLNWSVEGSILCDRIKLFANAEDWECEIQAMTKERFHLHVVPKQDKTKILFSGVVTKKKGFLSFF</sequence>
<dbReference type="EMBL" id="JAMQPR010000001">
    <property type="protein sequence ID" value="MCW7504162.1"/>
    <property type="molecule type" value="Genomic_DNA"/>
</dbReference>
<protein>
    <recommendedName>
        <fullName evidence="3">SRPBCC domain-containing protein</fullName>
    </recommendedName>
</protein>
<dbReference type="RefSeq" id="WP_265357988.1">
    <property type="nucleotide sequence ID" value="NZ_JAMQPR010000001.1"/>
</dbReference>
<evidence type="ECO:0008006" key="3">
    <source>
        <dbReference type="Google" id="ProtNLM"/>
    </source>
</evidence>
<name>A0ABT3M6Z8_9LEPT</name>
<keyword evidence="2" id="KW-1185">Reference proteome</keyword>
<gene>
    <name evidence="1" type="ORF">ND855_08490</name>
</gene>
<evidence type="ECO:0000313" key="2">
    <source>
        <dbReference type="Proteomes" id="UP001208794"/>
    </source>
</evidence>